<proteinExistence type="predicted"/>
<dbReference type="Proteomes" id="UP000003100">
    <property type="component" value="Unassembled WGS sequence"/>
</dbReference>
<dbReference type="PATRIC" id="fig|476272.21.peg.1805"/>
<gene>
    <name evidence="3" type="ORF">RUMHYD_02370</name>
</gene>
<evidence type="ECO:0000313" key="4">
    <source>
        <dbReference type="Proteomes" id="UP000003100"/>
    </source>
</evidence>
<sequence>MRRRICVILAVAILAVGAGTGYHQYQIREEARIQKEEARKREEELQHQRKQRTKEAQAVLDRLRQASSDERLCEDMQSVWTAANLAILEIQEFQEKYREDEEELIADANGILKEAKERADSLLRMRNIEEKIQVLYDRKNGTVAMDTGKNSQIFRKVQQELWKIPKDYPKKRAEYDQVIERISKEWNYVNDDWNYETGTLKISVEPVETDYTHYWICHVQTFSTDQLCSALCGGTYGNPRRTVSQELADHNGVLGINGSGFSYSSGIPAPGKSMIKDRTVYEDVYSNGNIMCVTGEGGMFTAPAGMTVQEMLQRDVKDTYCFGPTLVENGEAFEISEQFQQTYRYQRTAVGMISPGDYYLVIVDGKGVGGSQGMTYEELQQVFLDLDCEYAYNLDGGGSTTLVFKGRVINSLTDGKERPCGDILYFIDVGDGAEGDEIVIHEDEAMIRPPKRNS</sequence>
<dbReference type="AlphaFoldDB" id="C0CND1"/>
<comment type="caution">
    <text evidence="3">The sequence shown here is derived from an EMBL/GenBank/DDBJ whole genome shotgun (WGS) entry which is preliminary data.</text>
</comment>
<organism evidence="3 4">
    <name type="scientific">Blautia hydrogenotrophica (strain DSM 10507 / JCM 14656 / S5a33)</name>
    <name type="common">Ruminococcus hydrogenotrophicus</name>
    <dbReference type="NCBI Taxonomy" id="476272"/>
    <lineage>
        <taxon>Bacteria</taxon>
        <taxon>Bacillati</taxon>
        <taxon>Bacillota</taxon>
        <taxon>Clostridia</taxon>
        <taxon>Lachnospirales</taxon>
        <taxon>Lachnospiraceae</taxon>
        <taxon>Blautia</taxon>
    </lineage>
</organism>
<reference evidence="3 4" key="1">
    <citation type="submission" date="2009-01" db="EMBL/GenBank/DDBJ databases">
        <authorList>
            <person name="Fulton L."/>
            <person name="Clifton S."/>
            <person name="Fulton B."/>
            <person name="Xu J."/>
            <person name="Minx P."/>
            <person name="Pepin K.H."/>
            <person name="Johnson M."/>
            <person name="Bhonagiri V."/>
            <person name="Nash W.E."/>
            <person name="Mardis E.R."/>
            <person name="Wilson R.K."/>
        </authorList>
    </citation>
    <scope>NUCLEOTIDE SEQUENCE [LARGE SCALE GENOMIC DNA]</scope>
    <source>
        <strain evidence="4">DSM 10507 / JCM 14656 / S5a33</strain>
    </source>
</reference>
<protein>
    <recommendedName>
        <fullName evidence="2">Phosphodiester glycosidase domain-containing protein</fullName>
    </recommendedName>
</protein>
<feature type="coiled-coil region" evidence="1">
    <location>
        <begin position="26"/>
        <end position="55"/>
    </location>
</feature>
<name>C0CND1_BLAHS</name>
<dbReference type="PANTHER" id="PTHR40446:SF2">
    <property type="entry name" value="N-ACETYLGLUCOSAMINE-1-PHOSPHODIESTER ALPHA-N-ACETYLGLUCOSAMINIDASE"/>
    <property type="match status" value="1"/>
</dbReference>
<dbReference type="Pfam" id="PF09992">
    <property type="entry name" value="NAGPA"/>
    <property type="match status" value="1"/>
</dbReference>
<dbReference type="eggNOG" id="COG4632">
    <property type="taxonomic scope" value="Bacteria"/>
</dbReference>
<evidence type="ECO:0000259" key="2">
    <source>
        <dbReference type="Pfam" id="PF09992"/>
    </source>
</evidence>
<keyword evidence="1" id="KW-0175">Coiled coil</keyword>
<evidence type="ECO:0000256" key="1">
    <source>
        <dbReference type="SAM" id="Coils"/>
    </source>
</evidence>
<dbReference type="RefSeq" id="WP_005949653.1">
    <property type="nucleotide sequence ID" value="NZ_CP136423.1"/>
</dbReference>
<feature type="domain" description="Phosphodiester glycosidase" evidence="2">
    <location>
        <begin position="252"/>
        <end position="426"/>
    </location>
</feature>
<dbReference type="PANTHER" id="PTHR40446">
    <property type="entry name" value="N-ACETYLGLUCOSAMINE-1-PHOSPHODIESTER ALPHA-N-ACETYLGLUCOSAMINIDASE"/>
    <property type="match status" value="1"/>
</dbReference>
<dbReference type="GeneID" id="86821090"/>
<dbReference type="InterPro" id="IPR018711">
    <property type="entry name" value="NAGPA"/>
</dbReference>
<dbReference type="EMBL" id="ACBZ01000126">
    <property type="protein sequence ID" value="EEG48702.1"/>
    <property type="molecule type" value="Genomic_DNA"/>
</dbReference>
<keyword evidence="4" id="KW-1185">Reference proteome</keyword>
<reference evidence="3 4" key="2">
    <citation type="submission" date="2009-02" db="EMBL/GenBank/DDBJ databases">
        <title>Draft genome sequence of Blautia hydrogenotrophica DSM 10507 (Ruminococcus hydrogenotrophicus DSM 10507).</title>
        <authorList>
            <person name="Sudarsanam P."/>
            <person name="Ley R."/>
            <person name="Guruge J."/>
            <person name="Turnbaugh P.J."/>
            <person name="Mahowald M."/>
            <person name="Liep D."/>
            <person name="Gordon J."/>
        </authorList>
    </citation>
    <scope>NUCLEOTIDE SEQUENCE [LARGE SCALE GENOMIC DNA]</scope>
    <source>
        <strain evidence="4">DSM 10507 / JCM 14656 / S5a33</strain>
    </source>
</reference>
<dbReference type="HOGENOM" id="CLU_602268_0_0_9"/>
<feature type="coiled-coil region" evidence="1">
    <location>
        <begin position="83"/>
        <end position="132"/>
    </location>
</feature>
<evidence type="ECO:0000313" key="3">
    <source>
        <dbReference type="EMBL" id="EEG48702.1"/>
    </source>
</evidence>
<accession>C0CND1</accession>